<keyword evidence="4" id="KW-1185">Reference proteome</keyword>
<feature type="compositionally biased region" description="Basic and acidic residues" evidence="1">
    <location>
        <begin position="127"/>
        <end position="136"/>
    </location>
</feature>
<reference evidence="3 4" key="1">
    <citation type="submission" date="2020-06" db="EMBL/GenBank/DDBJ databases">
        <title>The endosymbiont of the kinetoplastid Bodo saltans is a Paracaedibacter-like alpha-proteobacterium possessing a putative toxin-antitoxin system.</title>
        <authorList>
            <person name="Midha S."/>
            <person name="Rigden D.J."/>
            <person name="Siozios S."/>
            <person name="Hurst G.D.D."/>
            <person name="Jackson A.P."/>
        </authorList>
    </citation>
    <scope>NUCLEOTIDE SEQUENCE [LARGE SCALE GENOMIC DNA]</scope>
    <source>
        <strain evidence="3">Lake Konstanz</strain>
    </source>
</reference>
<feature type="compositionally biased region" description="Basic and acidic residues" evidence="1">
    <location>
        <begin position="79"/>
        <end position="96"/>
    </location>
</feature>
<organism evidence="3 4">
    <name type="scientific">Candidatus Bodocaedibacter vickermanii</name>
    <dbReference type="NCBI Taxonomy" id="2741701"/>
    <lineage>
        <taxon>Bacteria</taxon>
        <taxon>Pseudomonadati</taxon>
        <taxon>Pseudomonadota</taxon>
        <taxon>Alphaproteobacteria</taxon>
        <taxon>Holosporales</taxon>
        <taxon>Candidatus Paracaedibacteraceae</taxon>
        <taxon>Candidatus Bodocaedibacter</taxon>
    </lineage>
</organism>
<dbReference type="Proteomes" id="UP000594001">
    <property type="component" value="Chromosome"/>
</dbReference>
<name>A0A7L9RSK2_9PROT</name>
<proteinExistence type="predicted"/>
<evidence type="ECO:0000256" key="2">
    <source>
        <dbReference type="SAM" id="SignalP"/>
    </source>
</evidence>
<feature type="chain" id="PRO_5032469879" evidence="2">
    <location>
        <begin position="26"/>
        <end position="136"/>
    </location>
</feature>
<protein>
    <submittedName>
        <fullName evidence="3">Uncharacterized protein</fullName>
    </submittedName>
</protein>
<gene>
    <name evidence="3" type="ORF">CPBP_00278</name>
</gene>
<dbReference type="KEGG" id="pbal:CPBP_00278"/>
<dbReference type="AlphaFoldDB" id="A0A7L9RSK2"/>
<dbReference type="RefSeq" id="WP_350332268.1">
    <property type="nucleotide sequence ID" value="NZ_CP054719.1"/>
</dbReference>
<evidence type="ECO:0000256" key="1">
    <source>
        <dbReference type="SAM" id="MobiDB-lite"/>
    </source>
</evidence>
<evidence type="ECO:0000313" key="4">
    <source>
        <dbReference type="Proteomes" id="UP000594001"/>
    </source>
</evidence>
<keyword evidence="2" id="KW-0732">Signal</keyword>
<sequence length="136" mass="15010">MLLRKLVLGAAIIFASIGSSAIVGAADQDILRGNTKENDPINYIMLESIGLAGSFEIPNERLSGWLTDTLAHTTNKAMVKSDDSKVEPDSMNHVTEENNQGAQKAERISQQRAKRRALRQVTQSFKPESKPIHQPR</sequence>
<dbReference type="EMBL" id="CP054719">
    <property type="protein sequence ID" value="QOL19516.1"/>
    <property type="molecule type" value="Genomic_DNA"/>
</dbReference>
<accession>A0A7L9RSK2</accession>
<feature type="signal peptide" evidence="2">
    <location>
        <begin position="1"/>
        <end position="25"/>
    </location>
</feature>
<evidence type="ECO:0000313" key="3">
    <source>
        <dbReference type="EMBL" id="QOL19516.1"/>
    </source>
</evidence>
<feature type="region of interest" description="Disordered" evidence="1">
    <location>
        <begin position="77"/>
        <end position="136"/>
    </location>
</feature>